<name>A0A1Y0D5K1_9GAMM</name>
<keyword evidence="2" id="KW-1185">Reference proteome</keyword>
<dbReference type="Proteomes" id="UP000243937">
    <property type="component" value="Chromosome"/>
</dbReference>
<dbReference type="AlphaFoldDB" id="A0A1Y0D5K1"/>
<protein>
    <submittedName>
        <fullName evidence="1">Uncharacterized protein</fullName>
    </submittedName>
</protein>
<reference evidence="1 2" key="1">
    <citation type="journal article" date="2014" name="Int. J. Syst. Evol. Microbiol.">
        <title>Oceanisphaera profunda sp. nov., a marine bacterium isolated from deep-sea sediment, and emended description of the genus Oceanisphaera.</title>
        <authorList>
            <person name="Xu Z."/>
            <person name="Zhang X.Y."/>
            <person name="Su H.N."/>
            <person name="Yu Z.C."/>
            <person name="Liu C."/>
            <person name="Li H."/>
            <person name="Chen X.L."/>
            <person name="Song X.Y."/>
            <person name="Xie B.B."/>
            <person name="Qin Q.L."/>
            <person name="Zhou B.C."/>
            <person name="Shi M."/>
            <person name="Huang Y."/>
            <person name="Zhang Y.Z."/>
        </authorList>
    </citation>
    <scope>NUCLEOTIDE SEQUENCE [LARGE SCALE GENOMIC DNA]</scope>
    <source>
        <strain evidence="1 2">SM1222</strain>
    </source>
</reference>
<dbReference type="KEGG" id="opf:CBP31_08030"/>
<sequence length="65" mass="7381">MLGIILLGLAIAAVLLMVNQGRSHHDVAQRVEQLAAQNLQLHERVQVLEELVLEKEKQRPFETLE</sequence>
<proteinExistence type="predicted"/>
<evidence type="ECO:0000313" key="1">
    <source>
        <dbReference type="EMBL" id="ART82574.1"/>
    </source>
</evidence>
<dbReference type="EMBL" id="CP021377">
    <property type="protein sequence ID" value="ART82574.1"/>
    <property type="molecule type" value="Genomic_DNA"/>
</dbReference>
<accession>A0A1Y0D5K1</accession>
<evidence type="ECO:0000313" key="2">
    <source>
        <dbReference type="Proteomes" id="UP000243937"/>
    </source>
</evidence>
<organism evidence="1 2">
    <name type="scientific">Oceanisphaera profunda</name>
    <dbReference type="NCBI Taxonomy" id="1416627"/>
    <lineage>
        <taxon>Bacteria</taxon>
        <taxon>Pseudomonadati</taxon>
        <taxon>Pseudomonadota</taxon>
        <taxon>Gammaproteobacteria</taxon>
        <taxon>Aeromonadales</taxon>
        <taxon>Aeromonadaceae</taxon>
        <taxon>Oceanisphaera</taxon>
    </lineage>
</organism>
<gene>
    <name evidence="1" type="ORF">CBP31_08030</name>
</gene>
<dbReference type="RefSeq" id="WP_087036168.1">
    <property type="nucleotide sequence ID" value="NZ_CP021377.1"/>
</dbReference>